<dbReference type="FunFam" id="1.10.630.10:FF:000126">
    <property type="entry name" value="Predicted protein"/>
    <property type="match status" value="1"/>
</dbReference>
<comment type="cofactor">
    <cofactor evidence="1 8">
        <name>heme</name>
        <dbReference type="ChEBI" id="CHEBI:30413"/>
    </cofactor>
</comment>
<name>A0AAD8KXU7_TARER</name>
<dbReference type="AlphaFoldDB" id="A0AAD8KXU7"/>
<keyword evidence="4 8" id="KW-0479">Metal-binding</keyword>
<dbReference type="Proteomes" id="UP001229421">
    <property type="component" value="Unassembled WGS sequence"/>
</dbReference>
<gene>
    <name evidence="11" type="ORF">QVD17_08226</name>
</gene>
<evidence type="ECO:0000256" key="5">
    <source>
        <dbReference type="ARBA" id="ARBA00023002"/>
    </source>
</evidence>
<evidence type="ECO:0000313" key="12">
    <source>
        <dbReference type="Proteomes" id="UP001229421"/>
    </source>
</evidence>
<dbReference type="GO" id="GO:0016705">
    <property type="term" value="F:oxidoreductase activity, acting on paired donors, with incorporation or reduction of molecular oxygen"/>
    <property type="evidence" value="ECO:0007669"/>
    <property type="project" value="InterPro"/>
</dbReference>
<comment type="similarity">
    <text evidence="2 9">Belongs to the cytochrome P450 family.</text>
</comment>
<dbReference type="InterPro" id="IPR036396">
    <property type="entry name" value="Cyt_P450_sf"/>
</dbReference>
<keyword evidence="10" id="KW-0472">Membrane</keyword>
<dbReference type="GO" id="GO:0005506">
    <property type="term" value="F:iron ion binding"/>
    <property type="evidence" value="ECO:0007669"/>
    <property type="project" value="InterPro"/>
</dbReference>
<dbReference type="InterPro" id="IPR001128">
    <property type="entry name" value="Cyt_P450"/>
</dbReference>
<keyword evidence="10" id="KW-1133">Transmembrane helix</keyword>
<dbReference type="SUPFAM" id="SSF48264">
    <property type="entry name" value="Cytochrome P450"/>
    <property type="match status" value="1"/>
</dbReference>
<keyword evidence="10" id="KW-0812">Transmembrane</keyword>
<reference evidence="11" key="1">
    <citation type="journal article" date="2023" name="bioRxiv">
        <title>Improved chromosome-level genome assembly for marigold (Tagetes erecta).</title>
        <authorList>
            <person name="Jiang F."/>
            <person name="Yuan L."/>
            <person name="Wang S."/>
            <person name="Wang H."/>
            <person name="Xu D."/>
            <person name="Wang A."/>
            <person name="Fan W."/>
        </authorList>
    </citation>
    <scope>NUCLEOTIDE SEQUENCE</scope>
    <source>
        <strain evidence="11">WSJ</strain>
        <tissue evidence="11">Leaf</tissue>
    </source>
</reference>
<comment type="caution">
    <text evidence="11">The sequence shown here is derived from an EMBL/GenBank/DDBJ whole genome shotgun (WGS) entry which is preliminary data.</text>
</comment>
<evidence type="ECO:0000256" key="6">
    <source>
        <dbReference type="ARBA" id="ARBA00023004"/>
    </source>
</evidence>
<evidence type="ECO:0000256" key="3">
    <source>
        <dbReference type="ARBA" id="ARBA00022617"/>
    </source>
</evidence>
<dbReference type="EMBL" id="JAUHHV010000002">
    <property type="protein sequence ID" value="KAK1431684.1"/>
    <property type="molecule type" value="Genomic_DNA"/>
</dbReference>
<feature type="transmembrane region" description="Helical" evidence="10">
    <location>
        <begin position="12"/>
        <end position="33"/>
    </location>
</feature>
<evidence type="ECO:0000256" key="2">
    <source>
        <dbReference type="ARBA" id="ARBA00010617"/>
    </source>
</evidence>
<evidence type="ECO:0000256" key="9">
    <source>
        <dbReference type="RuleBase" id="RU000461"/>
    </source>
</evidence>
<dbReference type="GO" id="GO:0020037">
    <property type="term" value="F:heme binding"/>
    <property type="evidence" value="ECO:0007669"/>
    <property type="project" value="InterPro"/>
</dbReference>
<evidence type="ECO:0000256" key="8">
    <source>
        <dbReference type="PIRSR" id="PIRSR602401-1"/>
    </source>
</evidence>
<dbReference type="Pfam" id="PF00067">
    <property type="entry name" value="p450"/>
    <property type="match status" value="1"/>
</dbReference>
<dbReference type="InterPro" id="IPR002401">
    <property type="entry name" value="Cyt_P450_E_grp-I"/>
</dbReference>
<dbReference type="PRINTS" id="PR00385">
    <property type="entry name" value="P450"/>
</dbReference>
<dbReference type="PRINTS" id="PR00463">
    <property type="entry name" value="EP450I"/>
</dbReference>
<keyword evidence="6 8" id="KW-0408">Iron</keyword>
<keyword evidence="7 9" id="KW-0503">Monooxygenase</keyword>
<dbReference type="InterPro" id="IPR017972">
    <property type="entry name" value="Cyt_P450_CS"/>
</dbReference>
<feature type="binding site" description="axial binding residue" evidence="8">
    <location>
        <position position="441"/>
    </location>
    <ligand>
        <name>heme</name>
        <dbReference type="ChEBI" id="CHEBI:30413"/>
    </ligand>
    <ligandPart>
        <name>Fe</name>
        <dbReference type="ChEBI" id="CHEBI:18248"/>
    </ligandPart>
</feature>
<dbReference type="Gene3D" id="1.10.630.10">
    <property type="entry name" value="Cytochrome P450"/>
    <property type="match status" value="1"/>
</dbReference>
<evidence type="ECO:0008006" key="13">
    <source>
        <dbReference type="Google" id="ProtNLM"/>
    </source>
</evidence>
<accession>A0AAD8KXU7</accession>
<keyword evidence="12" id="KW-1185">Reference proteome</keyword>
<keyword evidence="5 9" id="KW-0560">Oxidoreductase</keyword>
<dbReference type="GO" id="GO:0004497">
    <property type="term" value="F:monooxygenase activity"/>
    <property type="evidence" value="ECO:0007669"/>
    <property type="project" value="UniProtKB-KW"/>
</dbReference>
<evidence type="ECO:0000256" key="7">
    <source>
        <dbReference type="ARBA" id="ARBA00023033"/>
    </source>
</evidence>
<sequence length="497" mass="57136">METTLFSMDFNILFSPFVFATTLVLFFLVHTYYTSVKNLPPGPRPWPIIGNMHQMAKNPHMASANFAKKYGPLISLRLGTRLLVVASSPEAAREVLKTQDRQLSGRSIPDSLQQTFIDYYFVWARDCNEHWKSCRALCRLELFSIKTIEAQTNLRNEKLTNMLHFLNNTLGKVVKIEELIFTTLINTLSNILFSKDFLDLKDDEAAHRLKFRLLKVLENSITPNVSDFFPIVGGLDLQGLRKDNLNHLNELARFSDGVVKERRAQISKKIVVPDHKKDFLDRLLENNFTTAQINILVLELFIAGTDTVVTTIEWAMAELIKNKEIMCKVKQELKKELNSSNVMETDLSKFAYFNACIKETLRLHPVVPVLIPRRALEECEVLNYTIPQNAQVWVNVWAIGRDPDVWEDPNTFKPERFLGSKIDFTGHDYEFIPFGGGRRMCPGLPSGVKSLQTILASLILEYDWFLPFDQDPTKLDMTEKFGVTLQKEKPLELIFQR</sequence>
<keyword evidence="3 8" id="KW-0349">Heme</keyword>
<proteinExistence type="inferred from homology"/>
<evidence type="ECO:0000256" key="10">
    <source>
        <dbReference type="SAM" id="Phobius"/>
    </source>
</evidence>
<dbReference type="PANTHER" id="PTHR47950">
    <property type="entry name" value="CYTOCHROME P450, FAMILY 76, SUBFAMILY C, POLYPEPTIDE 5-RELATED"/>
    <property type="match status" value="1"/>
</dbReference>
<evidence type="ECO:0000313" key="11">
    <source>
        <dbReference type="EMBL" id="KAK1431684.1"/>
    </source>
</evidence>
<organism evidence="11 12">
    <name type="scientific">Tagetes erecta</name>
    <name type="common">African marigold</name>
    <dbReference type="NCBI Taxonomy" id="13708"/>
    <lineage>
        <taxon>Eukaryota</taxon>
        <taxon>Viridiplantae</taxon>
        <taxon>Streptophyta</taxon>
        <taxon>Embryophyta</taxon>
        <taxon>Tracheophyta</taxon>
        <taxon>Spermatophyta</taxon>
        <taxon>Magnoliopsida</taxon>
        <taxon>eudicotyledons</taxon>
        <taxon>Gunneridae</taxon>
        <taxon>Pentapetalae</taxon>
        <taxon>asterids</taxon>
        <taxon>campanulids</taxon>
        <taxon>Asterales</taxon>
        <taxon>Asteraceae</taxon>
        <taxon>Asteroideae</taxon>
        <taxon>Heliantheae alliance</taxon>
        <taxon>Tageteae</taxon>
        <taxon>Tagetes</taxon>
    </lineage>
</organism>
<evidence type="ECO:0000256" key="4">
    <source>
        <dbReference type="ARBA" id="ARBA00022723"/>
    </source>
</evidence>
<evidence type="ECO:0000256" key="1">
    <source>
        <dbReference type="ARBA" id="ARBA00001971"/>
    </source>
</evidence>
<dbReference type="PROSITE" id="PS00086">
    <property type="entry name" value="CYTOCHROME_P450"/>
    <property type="match status" value="1"/>
</dbReference>
<protein>
    <recommendedName>
        <fullName evidence="13">Cytochrome P450</fullName>
    </recommendedName>
</protein>
<dbReference type="PANTHER" id="PTHR47950:SF49">
    <property type="entry name" value="CYTOCHROME P450"/>
    <property type="match status" value="1"/>
</dbReference>